<dbReference type="InterPro" id="IPR008395">
    <property type="entry name" value="Agenet-like_dom"/>
</dbReference>
<evidence type="ECO:0000313" key="5">
    <source>
        <dbReference type="Proteomes" id="UP001159364"/>
    </source>
</evidence>
<dbReference type="CDD" id="cd20406">
    <property type="entry name" value="Tudor_Agenet_AtDUF_rpt2_4"/>
    <property type="match status" value="1"/>
</dbReference>
<dbReference type="SUPFAM" id="SSF158639">
    <property type="entry name" value="ENT-like"/>
    <property type="match status" value="1"/>
</dbReference>
<dbReference type="InterPro" id="IPR014002">
    <property type="entry name" value="Agenet_dom_plant"/>
</dbReference>
<proteinExistence type="predicted"/>
<name>A0AAV8SVB2_9ROSI</name>
<dbReference type="CDD" id="cd20405">
    <property type="entry name" value="Tudor_Agenet_AtDUF_rpt1_3"/>
    <property type="match status" value="1"/>
</dbReference>
<dbReference type="Gene3D" id="1.10.1240.40">
    <property type="entry name" value="ENT domain"/>
    <property type="match status" value="1"/>
</dbReference>
<comment type="caution">
    <text evidence="4">The sequence shown here is derived from an EMBL/GenBank/DDBJ whole genome shotgun (WGS) entry which is preliminary data.</text>
</comment>
<dbReference type="InterPro" id="IPR036142">
    <property type="entry name" value="ENT_dom-like_sf"/>
</dbReference>
<dbReference type="SMART" id="SM01191">
    <property type="entry name" value="ENT"/>
    <property type="match status" value="1"/>
</dbReference>
<protein>
    <recommendedName>
        <fullName evidence="3">ENT domain-containing protein</fullName>
    </recommendedName>
</protein>
<keyword evidence="2" id="KW-0539">Nucleus</keyword>
<dbReference type="InterPro" id="IPR005491">
    <property type="entry name" value="ENT_dom"/>
</dbReference>
<sequence length="409" mass="46142">MMRFRKGTKVEVLSDKEVSIGSWLCGEIISGNGRTYCVKYAGFGEAKEERVPRKVLRPCPPHVDGEIKWACGDLVEVFHNFCWKTARVIQIMDGDYFVVRLLGNFMGLRVPRSYLRVRQCWQNGKWLLVGEGARNCGMPVTKPQVNTRMNQQIGDECMVPSTASKRRSPIDEFEVHQISAKRMQTMENVSSYRRICSARPSQALDEVEADHLDELYGENYRNSPRYSRITELSRVNLGRENHSRLLEPAISVDSCKSSVGSCSVVGYTYKFPVNSLPLHDGSTGDYCSDAESSCCPKIKDEESSLFSPKELELGSRRTDFHGYCSTIRQLYSSGPLSWEDEAKLTNLRQVLCISDDEHLKMDESLLASVEHGNFSRMLSNLGEVSWMLPKLGISTKMLKSKLGSTLGNQ</sequence>
<evidence type="ECO:0000256" key="1">
    <source>
        <dbReference type="ARBA" id="ARBA00004123"/>
    </source>
</evidence>
<dbReference type="GO" id="GO:0005634">
    <property type="term" value="C:nucleus"/>
    <property type="evidence" value="ECO:0007669"/>
    <property type="project" value="UniProtKB-SubCell"/>
</dbReference>
<gene>
    <name evidence="4" type="ORF">K2173_024486</name>
</gene>
<dbReference type="EMBL" id="JAIWQS010000009">
    <property type="protein sequence ID" value="KAJ8755941.1"/>
    <property type="molecule type" value="Genomic_DNA"/>
</dbReference>
<dbReference type="PANTHER" id="PTHR31917:SF140">
    <property type="entry name" value="ENT DOMAIN-CONTAINING PROTEIN"/>
    <property type="match status" value="1"/>
</dbReference>
<dbReference type="PANTHER" id="PTHR31917">
    <property type="entry name" value="AGENET DOMAIN-CONTAINING PROTEIN-RELATED"/>
    <property type="match status" value="1"/>
</dbReference>
<dbReference type="SMART" id="SM00743">
    <property type="entry name" value="Agenet"/>
    <property type="match status" value="2"/>
</dbReference>
<evidence type="ECO:0000313" key="4">
    <source>
        <dbReference type="EMBL" id="KAJ8755941.1"/>
    </source>
</evidence>
<dbReference type="PROSITE" id="PS51138">
    <property type="entry name" value="ENT"/>
    <property type="match status" value="1"/>
</dbReference>
<reference evidence="4 5" key="1">
    <citation type="submission" date="2021-09" db="EMBL/GenBank/DDBJ databases">
        <title>Genomic insights and catalytic innovation underlie evolution of tropane alkaloids biosynthesis.</title>
        <authorList>
            <person name="Wang Y.-J."/>
            <person name="Tian T."/>
            <person name="Huang J.-P."/>
            <person name="Huang S.-X."/>
        </authorList>
    </citation>
    <scope>NUCLEOTIDE SEQUENCE [LARGE SCALE GENOMIC DNA]</scope>
    <source>
        <strain evidence="4">KIB-2018</strain>
        <tissue evidence="4">Leaf</tissue>
    </source>
</reference>
<dbReference type="AlphaFoldDB" id="A0AAV8SVB2"/>
<comment type="subcellular location">
    <subcellularLocation>
        <location evidence="1">Nucleus</location>
    </subcellularLocation>
</comment>
<evidence type="ECO:0000256" key="2">
    <source>
        <dbReference type="ARBA" id="ARBA00023242"/>
    </source>
</evidence>
<organism evidence="4 5">
    <name type="scientific">Erythroxylum novogranatense</name>
    <dbReference type="NCBI Taxonomy" id="1862640"/>
    <lineage>
        <taxon>Eukaryota</taxon>
        <taxon>Viridiplantae</taxon>
        <taxon>Streptophyta</taxon>
        <taxon>Embryophyta</taxon>
        <taxon>Tracheophyta</taxon>
        <taxon>Spermatophyta</taxon>
        <taxon>Magnoliopsida</taxon>
        <taxon>eudicotyledons</taxon>
        <taxon>Gunneridae</taxon>
        <taxon>Pentapetalae</taxon>
        <taxon>rosids</taxon>
        <taxon>fabids</taxon>
        <taxon>Malpighiales</taxon>
        <taxon>Erythroxylaceae</taxon>
        <taxon>Erythroxylum</taxon>
    </lineage>
</organism>
<accession>A0AAV8SVB2</accession>
<dbReference type="Gene3D" id="2.30.30.140">
    <property type="match status" value="1"/>
</dbReference>
<feature type="domain" description="ENT" evidence="3">
    <location>
        <begin position="311"/>
        <end position="397"/>
    </location>
</feature>
<keyword evidence="5" id="KW-1185">Reference proteome</keyword>
<evidence type="ECO:0000259" key="3">
    <source>
        <dbReference type="PROSITE" id="PS51138"/>
    </source>
</evidence>
<dbReference type="Proteomes" id="UP001159364">
    <property type="component" value="Linkage Group LG09"/>
</dbReference>
<dbReference type="Pfam" id="PF05641">
    <property type="entry name" value="Agenet"/>
    <property type="match status" value="1"/>
</dbReference>